<dbReference type="AlphaFoldDB" id="A0A381Z3Y9"/>
<dbReference type="Gene3D" id="3.10.450.50">
    <property type="match status" value="1"/>
</dbReference>
<reference evidence="2" key="1">
    <citation type="submission" date="2018-05" db="EMBL/GenBank/DDBJ databases">
        <authorList>
            <person name="Lanie J.A."/>
            <person name="Ng W.-L."/>
            <person name="Kazmierczak K.M."/>
            <person name="Andrzejewski T.M."/>
            <person name="Davidsen T.M."/>
            <person name="Wayne K.J."/>
            <person name="Tettelin H."/>
            <person name="Glass J.I."/>
            <person name="Rusch D."/>
            <person name="Podicherti R."/>
            <person name="Tsui H.-C.T."/>
            <person name="Winkler M.E."/>
        </authorList>
    </citation>
    <scope>NUCLEOTIDE SEQUENCE</scope>
</reference>
<gene>
    <name evidence="2" type="ORF">METZ01_LOCUS136321</name>
</gene>
<feature type="domain" description="SnoaL-like" evidence="1">
    <location>
        <begin position="25"/>
        <end position="134"/>
    </location>
</feature>
<proteinExistence type="predicted"/>
<organism evidence="2">
    <name type="scientific">marine metagenome</name>
    <dbReference type="NCBI Taxonomy" id="408172"/>
    <lineage>
        <taxon>unclassified sequences</taxon>
        <taxon>metagenomes</taxon>
        <taxon>ecological metagenomes</taxon>
    </lineage>
</organism>
<dbReference type="InterPro" id="IPR037401">
    <property type="entry name" value="SnoaL-like"/>
</dbReference>
<sequence length="157" mass="18619">MKKYLLFIFLFSTNCSQNIGSEKAVSATLDNLHLYASQADGKKYIDLFSEDAVFFGTDINERWPKEDFRTYVLARFENGVGWTYYMKERNIFFSDDEKTAWFDEILISKKYGEFRGTGALKIVKNKWKITQYNLLLPIPNDLMKKYSEEIKDYYKKN</sequence>
<accession>A0A381Z3Y9</accession>
<dbReference type="Pfam" id="PF13474">
    <property type="entry name" value="SnoaL_3"/>
    <property type="match status" value="1"/>
</dbReference>
<name>A0A381Z3Y9_9ZZZZ</name>
<dbReference type="EMBL" id="UINC01019710">
    <property type="protein sequence ID" value="SVA83467.1"/>
    <property type="molecule type" value="Genomic_DNA"/>
</dbReference>
<evidence type="ECO:0000259" key="1">
    <source>
        <dbReference type="Pfam" id="PF13474"/>
    </source>
</evidence>
<dbReference type="InterPro" id="IPR032710">
    <property type="entry name" value="NTF2-like_dom_sf"/>
</dbReference>
<dbReference type="SUPFAM" id="SSF54427">
    <property type="entry name" value="NTF2-like"/>
    <property type="match status" value="1"/>
</dbReference>
<evidence type="ECO:0000313" key="2">
    <source>
        <dbReference type="EMBL" id="SVA83467.1"/>
    </source>
</evidence>
<protein>
    <recommendedName>
        <fullName evidence="1">SnoaL-like domain-containing protein</fullName>
    </recommendedName>
</protein>